<feature type="region of interest" description="Disordered" evidence="2">
    <location>
        <begin position="927"/>
        <end position="987"/>
    </location>
</feature>
<dbReference type="EMBL" id="ML014154">
    <property type="protein sequence ID" value="RKP02015.1"/>
    <property type="molecule type" value="Genomic_DNA"/>
</dbReference>
<dbReference type="InterPro" id="IPR003150">
    <property type="entry name" value="DNA-bd_RFX"/>
</dbReference>
<gene>
    <name evidence="4" type="ORF">CXG81DRAFT_25309</name>
</gene>
<feature type="domain" description="RFX-type winged-helix" evidence="3">
    <location>
        <begin position="252"/>
        <end position="327"/>
    </location>
</feature>
<protein>
    <recommendedName>
        <fullName evidence="3">RFX-type winged-helix domain-containing protein</fullName>
    </recommendedName>
</protein>
<evidence type="ECO:0000313" key="5">
    <source>
        <dbReference type="Proteomes" id="UP000274922"/>
    </source>
</evidence>
<organism evidence="4 5">
    <name type="scientific">Caulochytrium protostelioides</name>
    <dbReference type="NCBI Taxonomy" id="1555241"/>
    <lineage>
        <taxon>Eukaryota</taxon>
        <taxon>Fungi</taxon>
        <taxon>Fungi incertae sedis</taxon>
        <taxon>Chytridiomycota</taxon>
        <taxon>Chytridiomycota incertae sedis</taxon>
        <taxon>Chytridiomycetes</taxon>
        <taxon>Caulochytriales</taxon>
        <taxon>Caulochytriaceae</taxon>
        <taxon>Caulochytrium</taxon>
    </lineage>
</organism>
<dbReference type="PROSITE" id="PS51526">
    <property type="entry name" value="RFX_DBD"/>
    <property type="match status" value="1"/>
</dbReference>
<evidence type="ECO:0000313" key="4">
    <source>
        <dbReference type="EMBL" id="RKP02015.1"/>
    </source>
</evidence>
<sequence>MSARVTTGCSLAPDAAAITLPAGAPVSAATRLKVLPALHPSSPVFDGRLAFPVVPFNVACGAPIRGPATPTYAAAAAAEMDLMSSASAPAALSATAMASPAPHSLPFDTLAMKADAAHAATVAAVAATLAPPLPFGHAADLQALQVAAAGMGPATPAASTASPAFGTVSAARVPPLSHAAAVGAAKTLSKASPAHTKVAKTASKVAKAARMIRSTATALIKASPPPADAAVARPRAGLTNATPESDMNQSSAEQWLTAHFTRNANGSIQREALYRMYFIGCKESAFVPLTQASFGKLMRTVFPALTSRRLGRRGNSKYFYVGLSVKPTSPFAAQLHVHGSTFWARKSSAQIKQEEATARLIVAPTIANDATAAPASPSLVPHAAGSPLPLRASLSPSSSTSSLASSVSPAAASGPLSDLPMVSLLPLAPAASSPAPAAPGAARGSSAGMGSIATVGLPAPETAETTSAWDHFARLMGTPPDLHHLLSFTAPGAPLASPALSAETAPPPPTPGVAAPAATGLAALGLADPSFSGRSLGLPAGTSNLLPSTSALALSLPSPAATPATTVGMDAFSRFEAGAVTMATTAGSAVGVSPTGASAPMGQGALSSLFPAALASPTEMTGGLPSPLTSAAMSVPDRVQHLLQHVENTSLISFAATWRQAYEVYLSWVTQYVVQSRVATATHPSEHGWILDAEIRFSSIMLRWCESAVTTIANVNAEIQASLLLVGPLVVLPPSNPLGALRQGINASFAVALQHLHTYVTVTQTFYETAMSPTWPSQFTRDWFRCAPLFVAQCTQDNLLATPAATQSPVYRTFARKLWALVDGRAPLSAWLTWALALHDSGLGQRLLSHYVKAAEQTDSFPFVQLVQKWIGMHHRLWELTQALTAVDATFWTGWSERTRHVFAPCLYQTLKRGGIMDAIHRMVAQRSAPRAPDASIARDRDPAHERDGRDGRRSPGGPASTEAKAQRALGAAKRRTRPPRSGILMRKRGLLAAPSVIELTTASSAAALSSSTATGASPATTGAATMVPVMTTPTASSAATSTSTLTATATHTALMRAAMSPMLATASLPVSTAASATVATHSAAAVSRDVAASPRLGIPPTSPLSIGPSPSLAAALTLASEMTAHDGNMGLITSLDPQAVLDASEVLMRLALPESTSFP</sequence>
<dbReference type="OrthoDB" id="10056949at2759"/>
<evidence type="ECO:0000256" key="1">
    <source>
        <dbReference type="ARBA" id="ARBA00023125"/>
    </source>
</evidence>
<dbReference type="InterPro" id="IPR036388">
    <property type="entry name" value="WH-like_DNA-bd_sf"/>
</dbReference>
<reference evidence="5" key="1">
    <citation type="journal article" date="2018" name="Nat. Microbiol.">
        <title>Leveraging single-cell genomics to expand the fungal tree of life.</title>
        <authorList>
            <person name="Ahrendt S.R."/>
            <person name="Quandt C.A."/>
            <person name="Ciobanu D."/>
            <person name="Clum A."/>
            <person name="Salamov A."/>
            <person name="Andreopoulos B."/>
            <person name="Cheng J.F."/>
            <person name="Woyke T."/>
            <person name="Pelin A."/>
            <person name="Henrissat B."/>
            <person name="Reynolds N.K."/>
            <person name="Benny G.L."/>
            <person name="Smith M.E."/>
            <person name="James T.Y."/>
            <person name="Grigoriev I.V."/>
        </authorList>
    </citation>
    <scope>NUCLEOTIDE SEQUENCE [LARGE SCALE GENOMIC DNA]</scope>
    <source>
        <strain evidence="5">ATCC 52028</strain>
    </source>
</reference>
<dbReference type="PANTHER" id="PTHR12619:SF5">
    <property type="entry name" value="TRANSCRIPTION FACTOR RFX4"/>
    <property type="match status" value="1"/>
</dbReference>
<dbReference type="GO" id="GO:0000981">
    <property type="term" value="F:DNA-binding transcription factor activity, RNA polymerase II-specific"/>
    <property type="evidence" value="ECO:0007669"/>
    <property type="project" value="TreeGrafter"/>
</dbReference>
<dbReference type="GO" id="GO:0000978">
    <property type="term" value="F:RNA polymerase II cis-regulatory region sequence-specific DNA binding"/>
    <property type="evidence" value="ECO:0007669"/>
    <property type="project" value="TreeGrafter"/>
</dbReference>
<proteinExistence type="predicted"/>
<dbReference type="Proteomes" id="UP000274922">
    <property type="component" value="Unassembled WGS sequence"/>
</dbReference>
<keyword evidence="1" id="KW-0238">DNA-binding</keyword>
<name>A0A4P9X9N4_9FUNG</name>
<keyword evidence="5" id="KW-1185">Reference proteome</keyword>
<dbReference type="STRING" id="1555241.A0A4P9X9N4"/>
<dbReference type="Gene3D" id="1.10.10.10">
    <property type="entry name" value="Winged helix-like DNA-binding domain superfamily/Winged helix DNA-binding domain"/>
    <property type="match status" value="1"/>
</dbReference>
<dbReference type="Pfam" id="PF02257">
    <property type="entry name" value="RFX_DNA_binding"/>
    <property type="match status" value="1"/>
</dbReference>
<dbReference type="PANTHER" id="PTHR12619">
    <property type="entry name" value="RFX TRANSCRIPTION FACTOR FAMILY"/>
    <property type="match status" value="1"/>
</dbReference>
<dbReference type="SUPFAM" id="SSF46785">
    <property type="entry name" value="Winged helix' DNA-binding domain"/>
    <property type="match status" value="1"/>
</dbReference>
<feature type="compositionally biased region" description="Basic and acidic residues" evidence="2">
    <location>
        <begin position="937"/>
        <end position="954"/>
    </location>
</feature>
<evidence type="ECO:0000256" key="2">
    <source>
        <dbReference type="SAM" id="MobiDB-lite"/>
    </source>
</evidence>
<dbReference type="AlphaFoldDB" id="A0A4P9X9N4"/>
<accession>A0A4P9X9N4</accession>
<dbReference type="InterPro" id="IPR036390">
    <property type="entry name" value="WH_DNA-bd_sf"/>
</dbReference>
<evidence type="ECO:0000259" key="3">
    <source>
        <dbReference type="PROSITE" id="PS51526"/>
    </source>
</evidence>
<feature type="region of interest" description="Disordered" evidence="2">
    <location>
        <begin position="391"/>
        <end position="410"/>
    </location>
</feature>
<dbReference type="InterPro" id="IPR039779">
    <property type="entry name" value="RFX-like"/>
</dbReference>